<dbReference type="InterPro" id="IPR032675">
    <property type="entry name" value="LRR_dom_sf"/>
</dbReference>
<dbReference type="SUPFAM" id="SSF52058">
    <property type="entry name" value="L domain-like"/>
    <property type="match status" value="1"/>
</dbReference>
<dbReference type="PANTHER" id="PTHR45752:SF187">
    <property type="entry name" value="LEUCINE-RICH REPEAT AND IQ DOMAIN-CONTAINING PROTEIN 4"/>
    <property type="match status" value="1"/>
</dbReference>
<dbReference type="OrthoDB" id="1305916at2759"/>
<proteinExistence type="predicted"/>
<dbReference type="RefSeq" id="XP_016497035.1">
    <property type="nucleotide sequence ID" value="XM_016641549.1"/>
</dbReference>
<dbReference type="SMR" id="A0A1S4C7C4"/>
<evidence type="ECO:0000313" key="1">
    <source>
        <dbReference type="RefSeq" id="XP_016497035.1"/>
    </source>
</evidence>
<dbReference type="InterPro" id="IPR050715">
    <property type="entry name" value="LRR-SigEffector_domain"/>
</dbReference>
<reference evidence="1" key="1">
    <citation type="submission" date="2025-08" db="UniProtKB">
        <authorList>
            <consortium name="RefSeq"/>
        </authorList>
    </citation>
    <scope>IDENTIFICATION</scope>
</reference>
<gene>
    <name evidence="1" type="primary">LOC107815900</name>
</gene>
<dbReference type="AlphaFoldDB" id="A0A1S4C7C4"/>
<organism evidence="1">
    <name type="scientific">Nicotiana tabacum</name>
    <name type="common">Common tobacco</name>
    <dbReference type="NCBI Taxonomy" id="4097"/>
    <lineage>
        <taxon>Eukaryota</taxon>
        <taxon>Viridiplantae</taxon>
        <taxon>Streptophyta</taxon>
        <taxon>Embryophyta</taxon>
        <taxon>Tracheophyta</taxon>
        <taxon>Spermatophyta</taxon>
        <taxon>Magnoliopsida</taxon>
        <taxon>eudicotyledons</taxon>
        <taxon>Gunneridae</taxon>
        <taxon>Pentapetalae</taxon>
        <taxon>asterids</taxon>
        <taxon>lamiids</taxon>
        <taxon>Solanales</taxon>
        <taxon>Solanaceae</taxon>
        <taxon>Nicotianoideae</taxon>
        <taxon>Nicotianeae</taxon>
        <taxon>Nicotiana</taxon>
    </lineage>
</organism>
<dbReference type="PaxDb" id="4097-A0A1S4C7C4"/>
<dbReference type="PANTHER" id="PTHR45752">
    <property type="entry name" value="LEUCINE-RICH REPEAT-CONTAINING"/>
    <property type="match status" value="1"/>
</dbReference>
<accession>A0A1S4C7C4</accession>
<dbReference type="Gene3D" id="3.80.10.10">
    <property type="entry name" value="Ribonuclease Inhibitor"/>
    <property type="match status" value="1"/>
</dbReference>
<protein>
    <submittedName>
        <fullName evidence="1">Probable disease resistance protein RPP1</fullName>
    </submittedName>
</protein>
<dbReference type="KEGG" id="nta:107815900"/>
<name>A0A1S4C7C4_TOBAC</name>
<sequence length="188" mass="21199">MKSLRCLYASYTGIKQLPRSVEMLRNLVALNVGGQKLEAKRGICGRGVHRIQYSLPTIVSDLSLTYCNLSEADIPRDIGSLSSLAYLDLSGSSFYCLPFGFSKLRLLEKLSLNDCENLQTLPSVSNLEYLGRIEHKNCQNLVKITDLDNLPSIRWINMMNCSSLQNPFNENFFSAHALSFPSRKHIYT</sequence>